<dbReference type="OrthoDB" id="1470350at2759"/>
<evidence type="ECO:0000313" key="11">
    <source>
        <dbReference type="Proteomes" id="UP000624404"/>
    </source>
</evidence>
<dbReference type="PRINTS" id="PR00464">
    <property type="entry name" value="EP450II"/>
</dbReference>
<keyword evidence="4 9" id="KW-0479">Metal-binding</keyword>
<evidence type="ECO:0000256" key="6">
    <source>
        <dbReference type="ARBA" id="ARBA00023004"/>
    </source>
</evidence>
<organism evidence="10 11">
    <name type="scientific">Sclerotinia trifoliorum</name>
    <dbReference type="NCBI Taxonomy" id="28548"/>
    <lineage>
        <taxon>Eukaryota</taxon>
        <taxon>Fungi</taxon>
        <taxon>Dikarya</taxon>
        <taxon>Ascomycota</taxon>
        <taxon>Pezizomycotina</taxon>
        <taxon>Leotiomycetes</taxon>
        <taxon>Helotiales</taxon>
        <taxon>Sclerotiniaceae</taxon>
        <taxon>Sclerotinia</taxon>
    </lineage>
</organism>
<protein>
    <submittedName>
        <fullName evidence="10">26ee98d6-363a-4914-8206-101c1f95f393</fullName>
    </submittedName>
</protein>
<dbReference type="InterPro" id="IPR001128">
    <property type="entry name" value="Cyt_P450"/>
</dbReference>
<gene>
    <name evidence="10" type="ORF">SCLTRI_LOCUS2574</name>
</gene>
<evidence type="ECO:0000256" key="2">
    <source>
        <dbReference type="ARBA" id="ARBA00010617"/>
    </source>
</evidence>
<dbReference type="PRINTS" id="PR01239">
    <property type="entry name" value="EP450IICYP52"/>
</dbReference>
<keyword evidence="5" id="KW-0560">Oxidoreductase</keyword>
<keyword evidence="6 9" id="KW-0408">Iron</keyword>
<evidence type="ECO:0000256" key="7">
    <source>
        <dbReference type="ARBA" id="ARBA00023026"/>
    </source>
</evidence>
<dbReference type="GO" id="GO:0005506">
    <property type="term" value="F:iron ion binding"/>
    <property type="evidence" value="ECO:0007669"/>
    <property type="project" value="InterPro"/>
</dbReference>
<evidence type="ECO:0000256" key="4">
    <source>
        <dbReference type="ARBA" id="ARBA00022723"/>
    </source>
</evidence>
<evidence type="ECO:0000256" key="5">
    <source>
        <dbReference type="ARBA" id="ARBA00023002"/>
    </source>
</evidence>
<keyword evidence="8" id="KW-0503">Monooxygenase</keyword>
<keyword evidence="11" id="KW-1185">Reference proteome</keyword>
<dbReference type="Proteomes" id="UP000624404">
    <property type="component" value="Unassembled WGS sequence"/>
</dbReference>
<sequence>MDPRNIQTVLATEVDKFGAAPMNYAVSRPLLGEGIMNTDGARWKLSRQFINPIFTRAQVSELSTFEIHVRRMIDRIPRDGSTIDLQPLCKALYLDSTTEFIFGKSANSLSPETSNVIARRLPEIFDDALRSMLTRFLLSKFKFLARNEKAWARQCAEVHSIIDNYIEEDIEERKKAVESQDTPYKYVLLRELSKATHDKLFIRNELMNIFFPARDSAAVLTSNAVFLLARHPNEWNKARDEVLSIGAEKLTFEKLKSLKCVHHVINETLRMFSPVVRSWKTCLSPAVLPHGGGPLGKDPILLEAGDQVDMAFGSMHMDKDIYGSDAHEFKPDRWEGRKQDWGYIPFLGGRRICPARQNVLTDVSYVLVRLMQEFKACENRDPCHEYLSTQVFTKESRNGCKVSFVPA</sequence>
<evidence type="ECO:0000256" key="3">
    <source>
        <dbReference type="ARBA" id="ARBA00022617"/>
    </source>
</evidence>
<reference evidence="10" key="1">
    <citation type="submission" date="2020-10" db="EMBL/GenBank/DDBJ databases">
        <authorList>
            <person name="Kusch S."/>
        </authorList>
    </citation>
    <scope>NUCLEOTIDE SEQUENCE</scope>
    <source>
        <strain evidence="10">SwB9</strain>
    </source>
</reference>
<dbReference type="InterPro" id="IPR002402">
    <property type="entry name" value="Cyt_P450_E_grp-II"/>
</dbReference>
<comment type="cofactor">
    <cofactor evidence="1 9">
        <name>heme</name>
        <dbReference type="ChEBI" id="CHEBI:30413"/>
    </cofactor>
</comment>
<evidence type="ECO:0000256" key="8">
    <source>
        <dbReference type="ARBA" id="ARBA00023033"/>
    </source>
</evidence>
<feature type="binding site" description="axial binding residue" evidence="9">
    <location>
        <position position="353"/>
    </location>
    <ligand>
        <name>heme</name>
        <dbReference type="ChEBI" id="CHEBI:30413"/>
    </ligand>
    <ligandPart>
        <name>Fe</name>
        <dbReference type="ChEBI" id="CHEBI:18248"/>
    </ligandPart>
</feature>
<evidence type="ECO:0000313" key="10">
    <source>
        <dbReference type="EMBL" id="CAD6442782.1"/>
    </source>
</evidence>
<dbReference type="AlphaFoldDB" id="A0A8H2VQ49"/>
<comment type="similarity">
    <text evidence="2">Belongs to the cytochrome P450 family.</text>
</comment>
<dbReference type="SUPFAM" id="SSF48264">
    <property type="entry name" value="Cytochrome P450"/>
    <property type="match status" value="1"/>
</dbReference>
<dbReference type="InterPro" id="IPR002974">
    <property type="entry name" value="Cyt_P450_E_CYP52_ascomycetes"/>
</dbReference>
<dbReference type="PANTHER" id="PTHR24287:SF17">
    <property type="entry name" value="P450, PUTATIVE (EUROFUNG)-RELATED"/>
    <property type="match status" value="1"/>
</dbReference>
<evidence type="ECO:0000256" key="9">
    <source>
        <dbReference type="PIRSR" id="PIRSR602402-1"/>
    </source>
</evidence>
<evidence type="ECO:0000256" key="1">
    <source>
        <dbReference type="ARBA" id="ARBA00001971"/>
    </source>
</evidence>
<dbReference type="PANTHER" id="PTHR24287">
    <property type="entry name" value="P450, PUTATIVE (EUROFUNG)-RELATED"/>
    <property type="match status" value="1"/>
</dbReference>
<dbReference type="GO" id="GO:0020037">
    <property type="term" value="F:heme binding"/>
    <property type="evidence" value="ECO:0007669"/>
    <property type="project" value="InterPro"/>
</dbReference>
<dbReference type="InterPro" id="IPR047146">
    <property type="entry name" value="Cyt_P450_E_CYP52_fungi"/>
</dbReference>
<dbReference type="Pfam" id="PF00067">
    <property type="entry name" value="p450"/>
    <property type="match status" value="1"/>
</dbReference>
<dbReference type="GO" id="GO:0016712">
    <property type="term" value="F:oxidoreductase activity, acting on paired donors, with incorporation or reduction of molecular oxygen, reduced flavin or flavoprotein as one donor, and incorporation of one atom of oxygen"/>
    <property type="evidence" value="ECO:0007669"/>
    <property type="project" value="InterPro"/>
</dbReference>
<accession>A0A8H2VQ49</accession>
<keyword evidence="3 9" id="KW-0349">Heme</keyword>
<dbReference type="EMBL" id="CAJHIA010000009">
    <property type="protein sequence ID" value="CAD6442782.1"/>
    <property type="molecule type" value="Genomic_DNA"/>
</dbReference>
<dbReference type="Gene3D" id="1.10.630.10">
    <property type="entry name" value="Cytochrome P450"/>
    <property type="match status" value="1"/>
</dbReference>
<dbReference type="InterPro" id="IPR036396">
    <property type="entry name" value="Cyt_P450_sf"/>
</dbReference>
<proteinExistence type="inferred from homology"/>
<name>A0A8H2VQ49_9HELO</name>
<keyword evidence="7" id="KW-0843">Virulence</keyword>
<comment type="caution">
    <text evidence="10">The sequence shown here is derived from an EMBL/GenBank/DDBJ whole genome shotgun (WGS) entry which is preliminary data.</text>
</comment>